<name>A0A8R1IV84_CAEJA</name>
<proteinExistence type="predicted"/>
<dbReference type="EnsemblMetazoa" id="CJA39037a.1">
    <property type="protein sequence ID" value="CJA39037a.1"/>
    <property type="gene ID" value="WBGene00214884"/>
</dbReference>
<protein>
    <submittedName>
        <fullName evidence="1">Uncharacterized protein</fullName>
    </submittedName>
</protein>
<dbReference type="GO" id="GO:0043248">
    <property type="term" value="P:proteasome assembly"/>
    <property type="evidence" value="ECO:0007669"/>
    <property type="project" value="InterPro"/>
</dbReference>
<reference evidence="2" key="1">
    <citation type="submission" date="2010-08" db="EMBL/GenBank/DDBJ databases">
        <authorList>
            <consortium name="Caenorhabditis japonica Sequencing Consortium"/>
            <person name="Wilson R.K."/>
        </authorList>
    </citation>
    <scope>NUCLEOTIDE SEQUENCE [LARGE SCALE GENOMIC DNA]</scope>
    <source>
        <strain evidence="2">DF5081</strain>
    </source>
</reference>
<sequence>MLNINFLQMTVTAEFEQHEQAIEAWRNEYIACRNSTKGWEILERLARIQMEAGQEMETDDVPETVTFDDYSTSKLITLIMGDIDTKDLLVAHQ</sequence>
<dbReference type="Proteomes" id="UP000005237">
    <property type="component" value="Unassembled WGS sequence"/>
</dbReference>
<reference evidence="1" key="2">
    <citation type="submission" date="2022-06" db="UniProtKB">
        <authorList>
            <consortium name="EnsemblMetazoa"/>
        </authorList>
    </citation>
    <scope>IDENTIFICATION</scope>
    <source>
        <strain evidence="1">DF5081</strain>
    </source>
</reference>
<accession>A0A8R1IV84</accession>
<dbReference type="Pfam" id="PF10508">
    <property type="entry name" value="Proteasom_PSMB"/>
    <property type="match status" value="1"/>
</dbReference>
<dbReference type="AlphaFoldDB" id="A0A8R1IV84"/>
<organism evidence="1 2">
    <name type="scientific">Caenorhabditis japonica</name>
    <dbReference type="NCBI Taxonomy" id="281687"/>
    <lineage>
        <taxon>Eukaryota</taxon>
        <taxon>Metazoa</taxon>
        <taxon>Ecdysozoa</taxon>
        <taxon>Nematoda</taxon>
        <taxon>Chromadorea</taxon>
        <taxon>Rhabditida</taxon>
        <taxon>Rhabditina</taxon>
        <taxon>Rhabditomorpha</taxon>
        <taxon>Rhabditoidea</taxon>
        <taxon>Rhabditidae</taxon>
        <taxon>Peloderinae</taxon>
        <taxon>Caenorhabditis</taxon>
    </lineage>
</organism>
<evidence type="ECO:0000313" key="2">
    <source>
        <dbReference type="Proteomes" id="UP000005237"/>
    </source>
</evidence>
<dbReference type="InterPro" id="IPR019538">
    <property type="entry name" value="PSMD5"/>
</dbReference>
<evidence type="ECO:0000313" key="1">
    <source>
        <dbReference type="EnsemblMetazoa" id="CJA39037a.1"/>
    </source>
</evidence>
<keyword evidence="2" id="KW-1185">Reference proteome</keyword>